<keyword evidence="2 8" id="KW-0963">Cytoplasm</keyword>
<dbReference type="CDD" id="cd01992">
    <property type="entry name" value="TilS_N"/>
    <property type="match status" value="1"/>
</dbReference>
<dbReference type="SUPFAM" id="SSF82829">
    <property type="entry name" value="MesJ substrate recognition domain-like"/>
    <property type="match status" value="1"/>
</dbReference>
<dbReference type="SUPFAM" id="SSF56037">
    <property type="entry name" value="PheT/TilS domain"/>
    <property type="match status" value="1"/>
</dbReference>
<comment type="caution">
    <text evidence="10">The sequence shown here is derived from an EMBL/GenBank/DDBJ whole genome shotgun (WGS) entry which is preliminary data.</text>
</comment>
<dbReference type="HAMAP" id="MF_01161">
    <property type="entry name" value="tRNA_Ile_lys_synt"/>
    <property type="match status" value="1"/>
</dbReference>
<dbReference type="InterPro" id="IPR012796">
    <property type="entry name" value="Lysidine-tRNA-synth_C"/>
</dbReference>
<dbReference type="GO" id="GO:0006400">
    <property type="term" value="P:tRNA modification"/>
    <property type="evidence" value="ECO:0007669"/>
    <property type="project" value="UniProtKB-UniRule"/>
</dbReference>
<keyword evidence="3 8" id="KW-0436">Ligase</keyword>
<evidence type="ECO:0000256" key="1">
    <source>
        <dbReference type="ARBA" id="ARBA00004496"/>
    </source>
</evidence>
<dbReference type="PANTHER" id="PTHR43033">
    <property type="entry name" value="TRNA(ILE)-LYSIDINE SYNTHASE-RELATED"/>
    <property type="match status" value="1"/>
</dbReference>
<dbReference type="GO" id="GO:0032267">
    <property type="term" value="F:tRNA(Ile)-lysidine synthase activity"/>
    <property type="evidence" value="ECO:0007669"/>
    <property type="project" value="UniProtKB-EC"/>
</dbReference>
<dbReference type="AlphaFoldDB" id="A0A2S8NVH7"/>
<evidence type="ECO:0000256" key="3">
    <source>
        <dbReference type="ARBA" id="ARBA00022598"/>
    </source>
</evidence>
<dbReference type="InterPro" id="IPR012795">
    <property type="entry name" value="tRNA_Ile_lys_synt_N"/>
</dbReference>
<keyword evidence="4 8" id="KW-0819">tRNA processing</keyword>
<feature type="domain" description="Lysidine-tRNA(Ile) synthetase C-terminal" evidence="9">
    <location>
        <begin position="349"/>
        <end position="418"/>
    </location>
</feature>
<dbReference type="SUPFAM" id="SSF52402">
    <property type="entry name" value="Adenine nucleotide alpha hydrolases-like"/>
    <property type="match status" value="1"/>
</dbReference>
<accession>A0A2S8NVH7</accession>
<protein>
    <recommendedName>
        <fullName evidence="8">tRNA(Ile)-lysidine synthase</fullName>
        <ecNumber evidence="8">6.3.4.19</ecNumber>
    </recommendedName>
    <alternativeName>
        <fullName evidence="8">tRNA(Ile)-2-lysyl-cytidine synthase</fullName>
    </alternativeName>
    <alternativeName>
        <fullName evidence="8">tRNA(Ile)-lysidine synthetase</fullName>
    </alternativeName>
</protein>
<feature type="binding site" evidence="8">
    <location>
        <begin position="20"/>
        <end position="25"/>
    </location>
    <ligand>
        <name>ATP</name>
        <dbReference type="ChEBI" id="CHEBI:30616"/>
    </ligand>
</feature>
<dbReference type="NCBIfam" id="TIGR02433">
    <property type="entry name" value="lysidine_TilS_C"/>
    <property type="match status" value="1"/>
</dbReference>
<evidence type="ECO:0000256" key="7">
    <source>
        <dbReference type="ARBA" id="ARBA00048539"/>
    </source>
</evidence>
<evidence type="ECO:0000256" key="2">
    <source>
        <dbReference type="ARBA" id="ARBA00022490"/>
    </source>
</evidence>
<evidence type="ECO:0000259" key="9">
    <source>
        <dbReference type="SMART" id="SM00977"/>
    </source>
</evidence>
<gene>
    <name evidence="8 10" type="primary">tilS</name>
    <name evidence="10" type="ORF">C6B37_00300</name>
</gene>
<dbReference type="InterPro" id="IPR011063">
    <property type="entry name" value="TilS/TtcA_N"/>
</dbReference>
<dbReference type="InterPro" id="IPR012094">
    <property type="entry name" value="tRNA_Ile_lys_synt"/>
</dbReference>
<reference evidence="10 11" key="1">
    <citation type="submission" date="2018-02" db="EMBL/GenBank/DDBJ databases">
        <title>Metagenomics reveals mixed infection of spiroplasma and phytoplasma in chicory.</title>
        <authorList>
            <person name="Polano C."/>
            <person name="Moruzzi S."/>
            <person name="Ermacora P."/>
            <person name="Ferrini F."/>
            <person name="Martini M."/>
            <person name="Firrao G."/>
        </authorList>
    </citation>
    <scope>NUCLEOTIDE SEQUENCE [LARGE SCALE GENOMIC DNA]</scope>
    <source>
        <strain evidence="10 11">ChiP</strain>
    </source>
</reference>
<keyword evidence="6 8" id="KW-0067">ATP-binding</keyword>
<dbReference type="SMART" id="SM00977">
    <property type="entry name" value="TilS_C"/>
    <property type="match status" value="1"/>
</dbReference>
<evidence type="ECO:0000313" key="10">
    <source>
        <dbReference type="EMBL" id="PQP79945.1"/>
    </source>
</evidence>
<keyword evidence="11" id="KW-1185">Reference proteome</keyword>
<dbReference type="InterPro" id="IPR014729">
    <property type="entry name" value="Rossmann-like_a/b/a_fold"/>
</dbReference>
<dbReference type="Proteomes" id="UP000238672">
    <property type="component" value="Unassembled WGS sequence"/>
</dbReference>
<name>A0A2S8NVH7_9MOLU</name>
<evidence type="ECO:0000256" key="4">
    <source>
        <dbReference type="ARBA" id="ARBA00022694"/>
    </source>
</evidence>
<comment type="function">
    <text evidence="8">Ligates lysine onto the cytidine present at position 34 of the AUA codon-specific tRNA(Ile) that contains the anticodon CAU, in an ATP-dependent manner. Cytidine is converted to lysidine, thus changing the amino acid specificity of the tRNA from methionine to isoleucine.</text>
</comment>
<comment type="subcellular location">
    <subcellularLocation>
        <location evidence="1 8">Cytoplasm</location>
    </subcellularLocation>
</comment>
<dbReference type="PANTHER" id="PTHR43033:SF1">
    <property type="entry name" value="TRNA(ILE)-LYSIDINE SYNTHASE-RELATED"/>
    <property type="match status" value="1"/>
</dbReference>
<dbReference type="GO" id="GO:0005524">
    <property type="term" value="F:ATP binding"/>
    <property type="evidence" value="ECO:0007669"/>
    <property type="project" value="UniProtKB-UniRule"/>
</dbReference>
<dbReference type="NCBIfam" id="TIGR02432">
    <property type="entry name" value="lysidine_TilS_N"/>
    <property type="match status" value="1"/>
</dbReference>
<evidence type="ECO:0000256" key="8">
    <source>
        <dbReference type="HAMAP-Rule" id="MF_01161"/>
    </source>
</evidence>
<dbReference type="Pfam" id="PF01171">
    <property type="entry name" value="ATP_bind_3"/>
    <property type="match status" value="1"/>
</dbReference>
<evidence type="ECO:0000313" key="11">
    <source>
        <dbReference type="Proteomes" id="UP000238672"/>
    </source>
</evidence>
<dbReference type="GO" id="GO:0005737">
    <property type="term" value="C:cytoplasm"/>
    <property type="evidence" value="ECO:0007669"/>
    <property type="project" value="UniProtKB-SubCell"/>
</dbReference>
<comment type="domain">
    <text evidence="8">The N-terminal region contains the highly conserved SGGXDS motif, predicted to be a P-loop motif involved in ATP binding.</text>
</comment>
<comment type="similarity">
    <text evidence="8">Belongs to the tRNA(Ile)-lysidine synthase family.</text>
</comment>
<evidence type="ECO:0000256" key="5">
    <source>
        <dbReference type="ARBA" id="ARBA00022741"/>
    </source>
</evidence>
<proteinExistence type="inferred from homology"/>
<comment type="catalytic activity">
    <reaction evidence="7 8">
        <text>cytidine(34) in tRNA(Ile2) + L-lysine + ATP = lysidine(34) in tRNA(Ile2) + AMP + diphosphate + H(+)</text>
        <dbReference type="Rhea" id="RHEA:43744"/>
        <dbReference type="Rhea" id="RHEA-COMP:10625"/>
        <dbReference type="Rhea" id="RHEA-COMP:10670"/>
        <dbReference type="ChEBI" id="CHEBI:15378"/>
        <dbReference type="ChEBI" id="CHEBI:30616"/>
        <dbReference type="ChEBI" id="CHEBI:32551"/>
        <dbReference type="ChEBI" id="CHEBI:33019"/>
        <dbReference type="ChEBI" id="CHEBI:82748"/>
        <dbReference type="ChEBI" id="CHEBI:83665"/>
        <dbReference type="ChEBI" id="CHEBI:456215"/>
        <dbReference type="EC" id="6.3.4.19"/>
    </reaction>
</comment>
<evidence type="ECO:0000256" key="6">
    <source>
        <dbReference type="ARBA" id="ARBA00022840"/>
    </source>
</evidence>
<keyword evidence="5 8" id="KW-0547">Nucleotide-binding</keyword>
<organism evidence="10 11">
    <name type="scientific">Candidatus Phytoplasma phoenicium</name>
    <dbReference type="NCBI Taxonomy" id="198422"/>
    <lineage>
        <taxon>Bacteria</taxon>
        <taxon>Bacillati</taxon>
        <taxon>Mycoplasmatota</taxon>
        <taxon>Mollicutes</taxon>
        <taxon>Acholeplasmatales</taxon>
        <taxon>Acholeplasmataceae</taxon>
        <taxon>Candidatus Phytoplasma</taxon>
        <taxon>16SrIX (Pigeon pea witches'-broom group)</taxon>
    </lineage>
</organism>
<sequence length="421" mass="50356">MKINLSLKLEHKYLYIISVSGGVDSMVLLDYLYHRQFTLVAVYFDHCQRKDSFKDKILVEKYCNSKKIPLHYFQLTELSKNNFQHNARLIRQTYLKQIASQYKTPYIITAHHLDDLAETILMRISRGSSLSGYSGMNSFNVFQNFIWLKPFLYLSKQIIRNYAKQNKTPFLEDSTNNSELYTRNKIRHQIIPKFKAIGNFLKKIKHFHLQIQESSDLINHLTNVFFQQQKSNHFDLNSFLNLHVAIQKNIILRLLEEKKIIVNFYIITNIIKGLFNLNKPNNRWYLNKKWYLIKEYDKFFFQENYLLNTDIINNKYKPLLYSCVNLQLLSFCNIKQIIFYDEGKLCPPFYLRQRKPGDLLHFSFGTQKLKKFLINNKITYSRRSLIWLVVDQNNKILFIPKLYLNNSLGQQKFLYLGLKEI</sequence>
<dbReference type="Gene3D" id="3.40.50.620">
    <property type="entry name" value="HUPs"/>
    <property type="match status" value="1"/>
</dbReference>
<dbReference type="EC" id="6.3.4.19" evidence="8"/>
<dbReference type="EMBL" id="PUUG01000003">
    <property type="protein sequence ID" value="PQP79945.1"/>
    <property type="molecule type" value="Genomic_DNA"/>
</dbReference>